<dbReference type="EMBL" id="JAHRIP010023111">
    <property type="protein sequence ID" value="MEQ2289415.1"/>
    <property type="molecule type" value="Genomic_DNA"/>
</dbReference>
<dbReference type="Proteomes" id="UP001469553">
    <property type="component" value="Unassembled WGS sequence"/>
</dbReference>
<comment type="caution">
    <text evidence="1">The sequence shown here is derived from an EMBL/GenBank/DDBJ whole genome shotgun (WGS) entry which is preliminary data.</text>
</comment>
<gene>
    <name evidence="1" type="ORF">AMECASPLE_032734</name>
</gene>
<accession>A0ABV0Y7B8</accession>
<evidence type="ECO:0000313" key="1">
    <source>
        <dbReference type="EMBL" id="MEQ2289415.1"/>
    </source>
</evidence>
<evidence type="ECO:0000313" key="2">
    <source>
        <dbReference type="Proteomes" id="UP001469553"/>
    </source>
</evidence>
<keyword evidence="2" id="KW-1185">Reference proteome</keyword>
<protein>
    <submittedName>
        <fullName evidence="1">Uncharacterized protein</fullName>
    </submittedName>
</protein>
<proteinExistence type="predicted"/>
<organism evidence="1 2">
    <name type="scientific">Ameca splendens</name>
    <dbReference type="NCBI Taxonomy" id="208324"/>
    <lineage>
        <taxon>Eukaryota</taxon>
        <taxon>Metazoa</taxon>
        <taxon>Chordata</taxon>
        <taxon>Craniata</taxon>
        <taxon>Vertebrata</taxon>
        <taxon>Euteleostomi</taxon>
        <taxon>Actinopterygii</taxon>
        <taxon>Neopterygii</taxon>
        <taxon>Teleostei</taxon>
        <taxon>Neoteleostei</taxon>
        <taxon>Acanthomorphata</taxon>
        <taxon>Ovalentaria</taxon>
        <taxon>Atherinomorphae</taxon>
        <taxon>Cyprinodontiformes</taxon>
        <taxon>Goodeidae</taxon>
        <taxon>Ameca</taxon>
    </lineage>
</organism>
<name>A0ABV0Y7B8_9TELE</name>
<reference evidence="1 2" key="1">
    <citation type="submission" date="2021-06" db="EMBL/GenBank/DDBJ databases">
        <authorList>
            <person name="Palmer J.M."/>
        </authorList>
    </citation>
    <scope>NUCLEOTIDE SEQUENCE [LARGE SCALE GENOMIC DNA]</scope>
    <source>
        <strain evidence="1 2">AS_MEX2019</strain>
        <tissue evidence="1">Muscle</tissue>
    </source>
</reference>
<sequence length="88" mass="10040">MASPLTIQQHGFSHFQQKDFDVTKASLKWLYIKRKWVTGKLVPISSSLQARGRVHPGQVASPSQGNTETYRTCRDNYHAHTHSHLRAI</sequence>